<dbReference type="AlphaFoldDB" id="A0A382PUH9"/>
<name>A0A382PUH9_9ZZZZ</name>
<dbReference type="EMBL" id="UINC01109878">
    <property type="protein sequence ID" value="SVC77004.1"/>
    <property type="molecule type" value="Genomic_DNA"/>
</dbReference>
<keyword evidence="1" id="KW-0812">Transmembrane</keyword>
<evidence type="ECO:0000313" key="2">
    <source>
        <dbReference type="EMBL" id="SVC77004.1"/>
    </source>
</evidence>
<keyword evidence="1" id="KW-0472">Membrane</keyword>
<keyword evidence="1" id="KW-1133">Transmembrane helix</keyword>
<accession>A0A382PUH9</accession>
<sequence length="63" mass="7651">MSAYRPKFINEWRDIRREGGYKLLMKKKGWQVVVAFFIFYFIRDSILYIIIPYLGYTSLKGCF</sequence>
<proteinExistence type="predicted"/>
<protein>
    <submittedName>
        <fullName evidence="2">Uncharacterized protein</fullName>
    </submittedName>
</protein>
<evidence type="ECO:0000256" key="1">
    <source>
        <dbReference type="SAM" id="Phobius"/>
    </source>
</evidence>
<feature type="transmembrane region" description="Helical" evidence="1">
    <location>
        <begin position="32"/>
        <end position="51"/>
    </location>
</feature>
<gene>
    <name evidence="2" type="ORF">METZ01_LOCUS329858</name>
</gene>
<reference evidence="2" key="1">
    <citation type="submission" date="2018-05" db="EMBL/GenBank/DDBJ databases">
        <authorList>
            <person name="Lanie J.A."/>
            <person name="Ng W.-L."/>
            <person name="Kazmierczak K.M."/>
            <person name="Andrzejewski T.M."/>
            <person name="Davidsen T.M."/>
            <person name="Wayne K.J."/>
            <person name="Tettelin H."/>
            <person name="Glass J.I."/>
            <person name="Rusch D."/>
            <person name="Podicherti R."/>
            <person name="Tsui H.-C.T."/>
            <person name="Winkler M.E."/>
        </authorList>
    </citation>
    <scope>NUCLEOTIDE SEQUENCE</scope>
</reference>
<organism evidence="2">
    <name type="scientific">marine metagenome</name>
    <dbReference type="NCBI Taxonomy" id="408172"/>
    <lineage>
        <taxon>unclassified sequences</taxon>
        <taxon>metagenomes</taxon>
        <taxon>ecological metagenomes</taxon>
    </lineage>
</organism>